<reference evidence="7" key="4">
    <citation type="submission" date="2025-09" db="UniProtKB">
        <authorList>
            <consortium name="Ensembl"/>
        </authorList>
    </citation>
    <scope>IDENTIFICATION</scope>
</reference>
<sequence length="252" mass="27489">MRLSHLTTVQTAFSQSPVKMSNSVRNAWVVTHVQPTGNDVGVVDVSSPPWSLGQTVSLKLGRFREGHPKALGTVQIMIGVMILLIGILMASSIRQDNIGVYSGIFVWGSLIYVIAGSLTVAADNQLNKCRVKGSLGMNVVAAITSFMGIILFSLDTAGILQYYCVYFDCHMYWNSSQELSAVLVILSLLEFIVSICVSSFACKAVCQCCQLFYENTWHIVGYVTNAITTYCSNLGRAATHPSKRDIIIWSSG</sequence>
<protein>
    <submittedName>
        <fullName evidence="7">Uncharacterized protein</fullName>
    </submittedName>
</protein>
<feature type="transmembrane region" description="Helical" evidence="6">
    <location>
        <begin position="98"/>
        <end position="122"/>
    </location>
</feature>
<dbReference type="PANTHER" id="PTHR23320:SF128">
    <property type="entry name" value="MEMBRANE-SPANNING 4-DOMAINS SUBFAMILY A MEMBER 4A"/>
    <property type="match status" value="1"/>
</dbReference>
<reference evidence="7" key="3">
    <citation type="submission" date="2025-08" db="UniProtKB">
        <authorList>
            <consortium name="Ensembl"/>
        </authorList>
    </citation>
    <scope>IDENTIFICATION</scope>
</reference>
<evidence type="ECO:0000256" key="3">
    <source>
        <dbReference type="ARBA" id="ARBA00022692"/>
    </source>
</evidence>
<dbReference type="InterPro" id="IPR030417">
    <property type="entry name" value="MS4A"/>
</dbReference>
<keyword evidence="8" id="KW-1185">Reference proteome</keyword>
<feature type="transmembrane region" description="Helical" evidence="6">
    <location>
        <begin position="142"/>
        <end position="167"/>
    </location>
</feature>
<feature type="transmembrane region" description="Helical" evidence="6">
    <location>
        <begin position="179"/>
        <end position="201"/>
    </location>
</feature>
<dbReference type="Proteomes" id="UP000265140">
    <property type="component" value="Chromosome 11"/>
</dbReference>
<dbReference type="GeneTree" id="ENSGT01010000223208"/>
<proteinExistence type="inferred from homology"/>
<reference evidence="8" key="1">
    <citation type="journal article" date="2014" name="PLoS ONE">
        <title>The genome and linkage map of the northern pike (Esox lucius): conserved synteny revealed between the salmonid sister group and the Neoteleostei.</title>
        <authorList>
            <person name="Rondeau E.B."/>
            <person name="Minkley D.R."/>
            <person name="Leong J.S."/>
            <person name="Messmer A.M."/>
            <person name="Jantzen J.R."/>
            <person name="von Schalburg K.R."/>
            <person name="Lemon C."/>
            <person name="Bird N.H."/>
            <person name="Koop B.F."/>
        </authorList>
    </citation>
    <scope>NUCLEOTIDE SEQUENCE</scope>
</reference>
<evidence type="ECO:0000256" key="6">
    <source>
        <dbReference type="SAM" id="Phobius"/>
    </source>
</evidence>
<evidence type="ECO:0000313" key="8">
    <source>
        <dbReference type="Proteomes" id="UP000265140"/>
    </source>
</evidence>
<evidence type="ECO:0000256" key="2">
    <source>
        <dbReference type="ARBA" id="ARBA00009565"/>
    </source>
</evidence>
<dbReference type="AlphaFoldDB" id="A0A3P8ZVU2"/>
<name>A0A3P8ZVU2_ESOLU</name>
<evidence type="ECO:0000256" key="4">
    <source>
        <dbReference type="ARBA" id="ARBA00022989"/>
    </source>
</evidence>
<evidence type="ECO:0000256" key="1">
    <source>
        <dbReference type="ARBA" id="ARBA00004141"/>
    </source>
</evidence>
<comment type="similarity">
    <text evidence="2">Belongs to the MS4A family.</text>
</comment>
<evidence type="ECO:0000256" key="5">
    <source>
        <dbReference type="ARBA" id="ARBA00023136"/>
    </source>
</evidence>
<dbReference type="GO" id="GO:0016020">
    <property type="term" value="C:membrane"/>
    <property type="evidence" value="ECO:0007669"/>
    <property type="project" value="UniProtKB-SubCell"/>
</dbReference>
<dbReference type="Bgee" id="ENSELUG00000011147">
    <property type="expression patterns" value="Expressed in mesonephros and 5 other cell types or tissues"/>
</dbReference>
<dbReference type="PANTHER" id="PTHR23320">
    <property type="entry name" value="MEMBRANE-SPANNING 4-DOMAINS SUBFAMILY A MS4A -RELATED"/>
    <property type="match status" value="1"/>
</dbReference>
<evidence type="ECO:0000313" key="7">
    <source>
        <dbReference type="Ensembl" id="ENSELUP00000033005.2"/>
    </source>
</evidence>
<keyword evidence="4 6" id="KW-1133">Transmembrane helix</keyword>
<comment type="subcellular location">
    <subcellularLocation>
        <location evidence="1">Membrane</location>
        <topology evidence="1">Multi-pass membrane protein</topology>
    </subcellularLocation>
</comment>
<keyword evidence="3 6" id="KW-0812">Transmembrane</keyword>
<reference evidence="7" key="2">
    <citation type="submission" date="2020-02" db="EMBL/GenBank/DDBJ databases">
        <title>Esox lucius (northern pike) genome, fEsoLuc1, primary haplotype.</title>
        <authorList>
            <person name="Myers G."/>
            <person name="Karagic N."/>
            <person name="Meyer A."/>
            <person name="Pippel M."/>
            <person name="Reichard M."/>
            <person name="Winkler S."/>
            <person name="Tracey A."/>
            <person name="Sims Y."/>
            <person name="Howe K."/>
            <person name="Rhie A."/>
            <person name="Formenti G."/>
            <person name="Durbin R."/>
            <person name="Fedrigo O."/>
            <person name="Jarvis E.D."/>
        </authorList>
    </citation>
    <scope>NUCLEOTIDE SEQUENCE [LARGE SCALE GENOMIC DNA]</scope>
</reference>
<dbReference type="Ensembl" id="ENSELUT00000001757.3">
    <property type="protein sequence ID" value="ENSELUP00000033005.2"/>
    <property type="gene ID" value="ENSELUG00000011147.3"/>
</dbReference>
<organism evidence="7 8">
    <name type="scientific">Esox lucius</name>
    <name type="common">Northern pike</name>
    <dbReference type="NCBI Taxonomy" id="8010"/>
    <lineage>
        <taxon>Eukaryota</taxon>
        <taxon>Metazoa</taxon>
        <taxon>Chordata</taxon>
        <taxon>Craniata</taxon>
        <taxon>Vertebrata</taxon>
        <taxon>Euteleostomi</taxon>
        <taxon>Actinopterygii</taxon>
        <taxon>Neopterygii</taxon>
        <taxon>Teleostei</taxon>
        <taxon>Protacanthopterygii</taxon>
        <taxon>Esociformes</taxon>
        <taxon>Esocidae</taxon>
        <taxon>Esox</taxon>
    </lineage>
</organism>
<dbReference type="Pfam" id="PF04103">
    <property type="entry name" value="CD20"/>
    <property type="match status" value="1"/>
</dbReference>
<dbReference type="InterPro" id="IPR007237">
    <property type="entry name" value="CD20-like"/>
</dbReference>
<feature type="transmembrane region" description="Helical" evidence="6">
    <location>
        <begin position="70"/>
        <end position="91"/>
    </location>
</feature>
<accession>A0A3P8ZVU2</accession>
<keyword evidence="5 6" id="KW-0472">Membrane</keyword>